<keyword evidence="2" id="KW-0812">Transmembrane</keyword>
<dbReference type="RefSeq" id="WP_256398799.1">
    <property type="nucleotide sequence ID" value="NZ_JANHJR010000001.1"/>
</dbReference>
<feature type="region of interest" description="Disordered" evidence="1">
    <location>
        <begin position="132"/>
        <end position="165"/>
    </location>
</feature>
<protein>
    <submittedName>
        <fullName evidence="4">DUF4129 domain-containing protein</fullName>
    </submittedName>
</protein>
<evidence type="ECO:0000256" key="2">
    <source>
        <dbReference type="SAM" id="Phobius"/>
    </source>
</evidence>
<feature type="domain" description="Protein-glutamine gamma-glutamyltransferase-like C-terminal" evidence="3">
    <location>
        <begin position="247"/>
        <end position="313"/>
    </location>
</feature>
<name>A0ABD6DI21_9EURY</name>
<evidence type="ECO:0000256" key="1">
    <source>
        <dbReference type="SAM" id="MobiDB-lite"/>
    </source>
</evidence>
<evidence type="ECO:0000313" key="5">
    <source>
        <dbReference type="Proteomes" id="UP001597034"/>
    </source>
</evidence>
<feature type="compositionally biased region" description="Polar residues" evidence="1">
    <location>
        <begin position="135"/>
        <end position="149"/>
    </location>
</feature>
<dbReference type="InterPro" id="IPR025403">
    <property type="entry name" value="TgpA-like_C"/>
</dbReference>
<gene>
    <name evidence="4" type="ORF">ACFSBL_08335</name>
</gene>
<dbReference type="Proteomes" id="UP001597034">
    <property type="component" value="Unassembled WGS sequence"/>
</dbReference>
<proteinExistence type="predicted"/>
<keyword evidence="5" id="KW-1185">Reference proteome</keyword>
<dbReference type="Pfam" id="PF13559">
    <property type="entry name" value="DUF4129"/>
    <property type="match status" value="1"/>
</dbReference>
<feature type="region of interest" description="Disordered" evidence="1">
    <location>
        <begin position="199"/>
        <end position="220"/>
    </location>
</feature>
<feature type="transmembrane region" description="Helical" evidence="2">
    <location>
        <begin position="172"/>
        <end position="193"/>
    </location>
</feature>
<evidence type="ECO:0000313" key="4">
    <source>
        <dbReference type="EMBL" id="MFD1645686.1"/>
    </source>
</evidence>
<dbReference type="AlphaFoldDB" id="A0ABD6DI21"/>
<keyword evidence="2" id="KW-1133">Transmembrane helix</keyword>
<feature type="transmembrane region" description="Helical" evidence="2">
    <location>
        <begin position="105"/>
        <end position="125"/>
    </location>
</feature>
<reference evidence="4 5" key="1">
    <citation type="journal article" date="2019" name="Int. J. Syst. Evol. Microbiol.">
        <title>The Global Catalogue of Microorganisms (GCM) 10K type strain sequencing project: providing services to taxonomists for standard genome sequencing and annotation.</title>
        <authorList>
            <consortium name="The Broad Institute Genomics Platform"/>
            <consortium name="The Broad Institute Genome Sequencing Center for Infectious Disease"/>
            <person name="Wu L."/>
            <person name="Ma J."/>
        </authorList>
    </citation>
    <scope>NUCLEOTIDE SEQUENCE [LARGE SCALE GENOMIC DNA]</scope>
    <source>
        <strain evidence="4 5">CGMCC 1.10390</strain>
    </source>
</reference>
<comment type="caution">
    <text evidence="4">The sequence shown here is derived from an EMBL/GenBank/DDBJ whole genome shotgun (WGS) entry which is preliminary data.</text>
</comment>
<feature type="transmembrane region" description="Helical" evidence="2">
    <location>
        <begin position="78"/>
        <end position="98"/>
    </location>
</feature>
<dbReference type="EMBL" id="JBHUDO010000002">
    <property type="protein sequence ID" value="MFD1645686.1"/>
    <property type="molecule type" value="Genomic_DNA"/>
</dbReference>
<organism evidence="4 5">
    <name type="scientific">Haloarchaeobius litoreus</name>
    <dbReference type="NCBI Taxonomy" id="755306"/>
    <lineage>
        <taxon>Archaea</taxon>
        <taxon>Methanobacteriati</taxon>
        <taxon>Methanobacteriota</taxon>
        <taxon>Stenosarchaea group</taxon>
        <taxon>Halobacteria</taxon>
        <taxon>Halobacteriales</taxon>
        <taxon>Halorubellaceae</taxon>
        <taxon>Haloarchaeobius</taxon>
    </lineage>
</organism>
<keyword evidence="2" id="KW-0472">Membrane</keyword>
<evidence type="ECO:0000259" key="3">
    <source>
        <dbReference type="Pfam" id="PF13559"/>
    </source>
</evidence>
<feature type="compositionally biased region" description="Gly residues" evidence="1">
    <location>
        <begin position="150"/>
        <end position="162"/>
    </location>
</feature>
<feature type="region of interest" description="Disordered" evidence="1">
    <location>
        <begin position="30"/>
        <end position="71"/>
    </location>
</feature>
<accession>A0ABD6DI21</accession>
<sequence>MNRRTIGVAILAVCCVGAIVFAAGTLSQTTSAGEDANQPAPEQDDSIPATDSPMDANVDGGETEQKPPVKVERCEQSIPPLLLLGLMGLVVGVTAFMYRKYDRMVALTSLFVVGVLVATTVPFLVGCPTQPVPEEQQNGTPDVISNQTASGGGGDGTGGGEQGETRQQLPSVVLLLLGVVGIAVVVVAGVWMVRSGDDDESELVEAVGTEDEPEPPDSPDVEAVAAAAGRAADRIEEQSAVDNEIYRAWVEMTRHLPADHPETSTPREFERTAVDAGFETGAVGELTDLFESVRYGRESATAEREERAVEALRRLEDQFEGENE</sequence>